<sequence length="937" mass="104703">MSPPCTLPFDHTVSPSTGSPTSSSMDATQLINFLREYRVLECSCCSTAFGFQHKATGLLYCVQGCHETSPGSPLLSQSPNLVVSTYSPPIAPMKVNTLVPTIPNGIYVGNGAAVPRVVADAQKTASKPPVTVTSMEPSVTEVVNPLSSAPKIITPELPAQTKIERTESTPAPVMPLPIKDVQQNKPATEKASSAVVNAAAAQPQQLKTNINVPAPAPSTSTAPRLGADVTDARLGETKSAGLKSVRVKPNSDVELSRANIPWPDVGNSAEPIVCSLGFDCGDGSFFVQLTTPAFIKFAARVGSKIVEVIRSGKCKQLTHPAVGSLCLAPFEGEHYRAEIIAREADGKWRVFFIDYGNTEIMGDLDLLGIPDELKEEPRLCIFGYWDQVLAGTKKADQLFETCFDAETETMPVTFWKKIANGQYVFQIGEPAKATFIVEPSSTPSQPKSPRVPQWRDCTYSANLKSNKAVHIVHIWDATTFQVIADEDEGALTAFQALIKTFASKDDVIRLTRPPVLNEIVIALYQGEYYRAKVDSVDGNNCTCNFLDYGDSKVSNVSDVIPVDDTIMKYPIYGMTVRLDKVPAQPEGFTLDETLGDLVYNYPYILDLVQNANIKPADQSSYVARLWDTKKENTLNDAVNAALHALKNNEQEIAYLSTDQFFRDTKAMVEAYMKEHNGDPCVPYVFKLDNADYPYKVADLPLLPLSHVVDVFEVEITQFKSISNVIGRPTGEIFKQKLENLSEKISDWIKSASWSPQDMRFFTSSENDFHDQLCLVKWPQWEEVNYVMELLQQEWWKRNFEDMRLDIFSDDFAVHTGKWFRAACKYVYYYHIDGKKKAPLMYEVLLVDIGKTTLIPPDYVYKIPHRFIFDFQMTLFLNIQLDNIIQYSNEVDEKWKYLLIPGMKIKVKVLWMIDEVVVVKLIEPTEQQVNEIGVIHQT</sequence>
<dbReference type="InterPro" id="IPR002999">
    <property type="entry name" value="Tudor"/>
</dbReference>
<dbReference type="InterPro" id="IPR035437">
    <property type="entry name" value="SNase_OB-fold_sf"/>
</dbReference>
<feature type="domain" description="Tudor" evidence="2">
    <location>
        <begin position="319"/>
        <end position="376"/>
    </location>
</feature>
<dbReference type="Gene3D" id="2.30.30.140">
    <property type="match status" value="2"/>
</dbReference>
<dbReference type="InterPro" id="IPR050621">
    <property type="entry name" value="Tudor_domain_containing"/>
</dbReference>
<proteinExistence type="predicted"/>
<dbReference type="SUPFAM" id="SSF63748">
    <property type="entry name" value="Tudor/PWWP/MBT"/>
    <property type="match status" value="2"/>
</dbReference>
<gene>
    <name evidence="3" type="ORF">ODALV1_LOCUS7240</name>
</gene>
<accession>A0ABP1Q4I6</accession>
<organism evidence="3 4">
    <name type="scientific">Orchesella dallaii</name>
    <dbReference type="NCBI Taxonomy" id="48710"/>
    <lineage>
        <taxon>Eukaryota</taxon>
        <taxon>Metazoa</taxon>
        <taxon>Ecdysozoa</taxon>
        <taxon>Arthropoda</taxon>
        <taxon>Hexapoda</taxon>
        <taxon>Collembola</taxon>
        <taxon>Entomobryomorpha</taxon>
        <taxon>Entomobryoidea</taxon>
        <taxon>Orchesellidae</taxon>
        <taxon>Orchesellinae</taxon>
        <taxon>Orchesella</taxon>
    </lineage>
</organism>
<dbReference type="PANTHER" id="PTHR22948:SF29">
    <property type="entry name" value="FI02030P-RELATED"/>
    <property type="match status" value="1"/>
</dbReference>
<evidence type="ECO:0000313" key="4">
    <source>
        <dbReference type="Proteomes" id="UP001642540"/>
    </source>
</evidence>
<dbReference type="SMART" id="SM00333">
    <property type="entry name" value="TUDOR"/>
    <property type="match status" value="2"/>
</dbReference>
<protein>
    <recommendedName>
        <fullName evidence="2">Tudor domain-containing protein</fullName>
    </recommendedName>
</protein>
<dbReference type="Gene3D" id="2.40.50.90">
    <property type="match status" value="1"/>
</dbReference>
<feature type="compositionally biased region" description="Low complexity" evidence="1">
    <location>
        <begin position="14"/>
        <end position="24"/>
    </location>
</feature>
<evidence type="ECO:0000256" key="1">
    <source>
        <dbReference type="SAM" id="MobiDB-lite"/>
    </source>
</evidence>
<dbReference type="PROSITE" id="PS50304">
    <property type="entry name" value="TUDOR"/>
    <property type="match status" value="1"/>
</dbReference>
<evidence type="ECO:0000313" key="3">
    <source>
        <dbReference type="EMBL" id="CAL8089039.1"/>
    </source>
</evidence>
<keyword evidence="4" id="KW-1185">Reference proteome</keyword>
<dbReference type="Proteomes" id="UP001642540">
    <property type="component" value="Unassembled WGS sequence"/>
</dbReference>
<dbReference type="Pfam" id="PF00567">
    <property type="entry name" value="TUDOR"/>
    <property type="match status" value="2"/>
</dbReference>
<feature type="region of interest" description="Disordered" evidence="1">
    <location>
        <begin position="1"/>
        <end position="24"/>
    </location>
</feature>
<dbReference type="CDD" id="cd20379">
    <property type="entry name" value="Tudor_dTUD-like"/>
    <property type="match status" value="1"/>
</dbReference>
<dbReference type="EMBL" id="CAXLJM020000023">
    <property type="protein sequence ID" value="CAL8089039.1"/>
    <property type="molecule type" value="Genomic_DNA"/>
</dbReference>
<comment type="caution">
    <text evidence="3">The sequence shown here is derived from an EMBL/GenBank/DDBJ whole genome shotgun (WGS) entry which is preliminary data.</text>
</comment>
<dbReference type="PANTHER" id="PTHR22948">
    <property type="entry name" value="TUDOR DOMAIN CONTAINING PROTEIN"/>
    <property type="match status" value="1"/>
</dbReference>
<reference evidence="3 4" key="1">
    <citation type="submission" date="2024-08" db="EMBL/GenBank/DDBJ databases">
        <authorList>
            <person name="Cucini C."/>
            <person name="Frati F."/>
        </authorList>
    </citation>
    <scope>NUCLEOTIDE SEQUENCE [LARGE SCALE GENOMIC DNA]</scope>
</reference>
<evidence type="ECO:0000259" key="2">
    <source>
        <dbReference type="PROSITE" id="PS50304"/>
    </source>
</evidence>
<name>A0ABP1Q4I6_9HEXA</name>